<name>A0A7J0DW49_9ERIC</name>
<reference evidence="2" key="1">
    <citation type="submission" date="2019-07" db="EMBL/GenBank/DDBJ databases">
        <title>De Novo Assembly of kiwifruit Actinidia rufa.</title>
        <authorList>
            <person name="Sugita-Konishi S."/>
            <person name="Sato K."/>
            <person name="Mori E."/>
            <person name="Abe Y."/>
            <person name="Kisaki G."/>
            <person name="Hamano K."/>
            <person name="Suezawa K."/>
            <person name="Otani M."/>
            <person name="Fukuda T."/>
            <person name="Manabe T."/>
            <person name="Gomi K."/>
            <person name="Tabuchi M."/>
            <person name="Akimitsu K."/>
            <person name="Kataoka I."/>
        </authorList>
    </citation>
    <scope>NUCLEOTIDE SEQUENCE [LARGE SCALE GENOMIC DNA]</scope>
    <source>
        <strain evidence="2">cv. Fuchu</strain>
    </source>
</reference>
<keyword evidence="2" id="KW-1185">Reference proteome</keyword>
<dbReference type="Proteomes" id="UP000585474">
    <property type="component" value="Unassembled WGS sequence"/>
</dbReference>
<comment type="caution">
    <text evidence="1">The sequence shown here is derived from an EMBL/GenBank/DDBJ whole genome shotgun (WGS) entry which is preliminary data.</text>
</comment>
<protein>
    <submittedName>
        <fullName evidence="1">Uncharacterized protein</fullName>
    </submittedName>
</protein>
<dbReference type="AlphaFoldDB" id="A0A7J0DW49"/>
<evidence type="ECO:0000313" key="1">
    <source>
        <dbReference type="EMBL" id="GFS43476.1"/>
    </source>
</evidence>
<accession>A0A7J0DW49</accession>
<evidence type="ECO:0000313" key="2">
    <source>
        <dbReference type="Proteomes" id="UP000585474"/>
    </source>
</evidence>
<organism evidence="1 2">
    <name type="scientific">Actinidia rufa</name>
    <dbReference type="NCBI Taxonomy" id="165716"/>
    <lineage>
        <taxon>Eukaryota</taxon>
        <taxon>Viridiplantae</taxon>
        <taxon>Streptophyta</taxon>
        <taxon>Embryophyta</taxon>
        <taxon>Tracheophyta</taxon>
        <taxon>Spermatophyta</taxon>
        <taxon>Magnoliopsida</taxon>
        <taxon>eudicotyledons</taxon>
        <taxon>Gunneridae</taxon>
        <taxon>Pentapetalae</taxon>
        <taxon>asterids</taxon>
        <taxon>Ericales</taxon>
        <taxon>Actinidiaceae</taxon>
        <taxon>Actinidia</taxon>
    </lineage>
</organism>
<dbReference type="OrthoDB" id="42919at2759"/>
<gene>
    <name evidence="1" type="ORF">Acr_00g0085370</name>
</gene>
<proteinExistence type="predicted"/>
<sequence length="89" mass="9774">MFSDRSVVAESVRPIYDDVMAISLIADGSIGLVVLLPGSATTTITLLKLKEDLGGSERREVFVMIKAIKDRFRSIDLISFGENFGFNGY</sequence>
<dbReference type="EMBL" id="BJWL01000419">
    <property type="protein sequence ID" value="GFS43476.1"/>
    <property type="molecule type" value="Genomic_DNA"/>
</dbReference>